<feature type="transmembrane region" description="Helical" evidence="6">
    <location>
        <begin position="111"/>
        <end position="129"/>
    </location>
</feature>
<evidence type="ECO:0000256" key="2">
    <source>
        <dbReference type="ARBA" id="ARBA00022692"/>
    </source>
</evidence>
<dbReference type="InterPro" id="IPR045062">
    <property type="entry name" value="Cyt_c_biogenesis_CcsA/CcmC"/>
</dbReference>
<evidence type="ECO:0000256" key="5">
    <source>
        <dbReference type="ARBA" id="ARBA00023136"/>
    </source>
</evidence>
<accession>A0A4D7JFH9</accession>
<dbReference type="PANTHER" id="PTHR30071">
    <property type="entry name" value="HEME EXPORTER PROTEIN C"/>
    <property type="match status" value="1"/>
</dbReference>
<reference evidence="8 9" key="1">
    <citation type="submission" date="2018-04" db="EMBL/GenBank/DDBJ databases">
        <title>Complete genome uncultured novel isolate.</title>
        <authorList>
            <person name="Merlino G."/>
        </authorList>
    </citation>
    <scope>NUCLEOTIDE SEQUENCE [LARGE SCALE GENOMIC DNA]</scope>
    <source>
        <strain evidence="9">R1DC9</strain>
    </source>
</reference>
<protein>
    <submittedName>
        <fullName evidence="8">ABC transporter permease</fullName>
    </submittedName>
</protein>
<organism evidence="8 9">
    <name type="scientific">Mangrovivirga cuniculi</name>
    <dbReference type="NCBI Taxonomy" id="2715131"/>
    <lineage>
        <taxon>Bacteria</taxon>
        <taxon>Pseudomonadati</taxon>
        <taxon>Bacteroidota</taxon>
        <taxon>Cytophagia</taxon>
        <taxon>Cytophagales</taxon>
        <taxon>Mangrovivirgaceae</taxon>
        <taxon>Mangrovivirga</taxon>
    </lineage>
</organism>
<dbReference type="KEGG" id="fpf:DCC35_01110"/>
<dbReference type="EMBL" id="CP028923">
    <property type="protein sequence ID" value="QCK13447.1"/>
    <property type="molecule type" value="Genomic_DNA"/>
</dbReference>
<keyword evidence="2 6" id="KW-0812">Transmembrane</keyword>
<dbReference type="GO" id="GO:0005886">
    <property type="term" value="C:plasma membrane"/>
    <property type="evidence" value="ECO:0007669"/>
    <property type="project" value="TreeGrafter"/>
</dbReference>
<sequence length="223" mass="25521">MKKNWWKYLTIVLLIYTVVAGFLIEAPRLNILNESIRNLFFHVPMWFGMVIILTGSVIQSIRYLSSNDLNKDIGADVLAKVGIWYGVLGLVTGAVWATYTWGKMAGWLADPKITAVFVTLLIYFAYLLLRSSLNDEQKRARVSAVYNIFAYPLMISLLFILPRLAENSLHPGNAGNPGFNAYDLDSRLRMVFYPAVIGWTLLGYWIATLHFRIRKIEHKLEEE</sequence>
<keyword evidence="9" id="KW-1185">Reference proteome</keyword>
<proteinExistence type="predicted"/>
<keyword evidence="3" id="KW-0201">Cytochrome c-type biogenesis</keyword>
<evidence type="ECO:0000256" key="6">
    <source>
        <dbReference type="SAM" id="Phobius"/>
    </source>
</evidence>
<evidence type="ECO:0000256" key="1">
    <source>
        <dbReference type="ARBA" id="ARBA00004141"/>
    </source>
</evidence>
<feature type="transmembrane region" description="Helical" evidence="6">
    <location>
        <begin position="191"/>
        <end position="211"/>
    </location>
</feature>
<dbReference type="RefSeq" id="WP_137089042.1">
    <property type="nucleotide sequence ID" value="NZ_CP028923.1"/>
</dbReference>
<feature type="transmembrane region" description="Helical" evidence="6">
    <location>
        <begin position="141"/>
        <end position="161"/>
    </location>
</feature>
<dbReference type="PANTHER" id="PTHR30071:SF1">
    <property type="entry name" value="CYTOCHROME B_B6 PROTEIN-RELATED"/>
    <property type="match status" value="1"/>
</dbReference>
<name>A0A4D7JFH9_9BACT</name>
<dbReference type="Pfam" id="PF01578">
    <property type="entry name" value="Cytochrom_C_asm"/>
    <property type="match status" value="1"/>
</dbReference>
<evidence type="ECO:0000313" key="9">
    <source>
        <dbReference type="Proteomes" id="UP000298616"/>
    </source>
</evidence>
<dbReference type="InterPro" id="IPR002541">
    <property type="entry name" value="Cyt_c_assembly"/>
</dbReference>
<feature type="transmembrane region" description="Helical" evidence="6">
    <location>
        <begin position="44"/>
        <end position="65"/>
    </location>
</feature>
<dbReference type="GO" id="GO:0017004">
    <property type="term" value="P:cytochrome complex assembly"/>
    <property type="evidence" value="ECO:0007669"/>
    <property type="project" value="UniProtKB-KW"/>
</dbReference>
<gene>
    <name evidence="8" type="ORF">DCC35_01110</name>
</gene>
<dbReference type="Proteomes" id="UP000298616">
    <property type="component" value="Chromosome"/>
</dbReference>
<feature type="domain" description="Cytochrome c assembly protein" evidence="7">
    <location>
        <begin position="12"/>
        <end position="151"/>
    </location>
</feature>
<keyword evidence="4 6" id="KW-1133">Transmembrane helix</keyword>
<evidence type="ECO:0000313" key="8">
    <source>
        <dbReference type="EMBL" id="QCK13447.1"/>
    </source>
</evidence>
<comment type="subcellular location">
    <subcellularLocation>
        <location evidence="1">Membrane</location>
        <topology evidence="1">Multi-pass membrane protein</topology>
    </subcellularLocation>
</comment>
<evidence type="ECO:0000259" key="7">
    <source>
        <dbReference type="Pfam" id="PF01578"/>
    </source>
</evidence>
<feature type="transmembrane region" description="Helical" evidence="6">
    <location>
        <begin position="5"/>
        <end position="24"/>
    </location>
</feature>
<dbReference type="OrthoDB" id="9814290at2"/>
<dbReference type="AlphaFoldDB" id="A0A4D7JFH9"/>
<evidence type="ECO:0000256" key="3">
    <source>
        <dbReference type="ARBA" id="ARBA00022748"/>
    </source>
</evidence>
<evidence type="ECO:0000256" key="4">
    <source>
        <dbReference type="ARBA" id="ARBA00022989"/>
    </source>
</evidence>
<feature type="transmembrane region" description="Helical" evidence="6">
    <location>
        <begin position="77"/>
        <end position="99"/>
    </location>
</feature>
<dbReference type="GO" id="GO:0020037">
    <property type="term" value="F:heme binding"/>
    <property type="evidence" value="ECO:0007669"/>
    <property type="project" value="InterPro"/>
</dbReference>
<keyword evidence="5 6" id="KW-0472">Membrane</keyword>